<dbReference type="EMBL" id="CBDS010000056">
    <property type="protein sequence ID" value="CDB45788.1"/>
    <property type="molecule type" value="Genomic_DNA"/>
</dbReference>
<sequence>MHIEMYKNNLVSVIIPTYNIQYFLDSTLESIVNQTYKNLEIILIDDCSNDGTYQKIIKWADKDSRIVYRQLEKNSGAAVSRNVAIGLSNGRFLAFCDSDDLWQPDKIEKQISFMRERDIAFCFTQYVLQREDGKSKIVYVHNKLDYEQSLRNSYCITTSSVVIDRLKTGDVRIPLARTGQDHLLWWSLMKKGFCAYALKEPVTIIRVRKDSLSEKNFGLIKKRWSLYHHHEGIPFFKCLLVFMHYAINGIKKYRF</sequence>
<dbReference type="SUPFAM" id="SSF53448">
    <property type="entry name" value="Nucleotide-diphospho-sugar transferases"/>
    <property type="match status" value="1"/>
</dbReference>
<comment type="caution">
    <text evidence="2">The sequence shown here is derived from an EMBL/GenBank/DDBJ whole genome shotgun (WGS) entry which is preliminary data.</text>
</comment>
<evidence type="ECO:0000259" key="1">
    <source>
        <dbReference type="Pfam" id="PF00535"/>
    </source>
</evidence>
<dbReference type="Pfam" id="PF00535">
    <property type="entry name" value="Glycos_transf_2"/>
    <property type="match status" value="1"/>
</dbReference>
<feature type="domain" description="Glycosyltransferase 2-like" evidence="1">
    <location>
        <begin position="12"/>
        <end position="139"/>
    </location>
</feature>
<dbReference type="InterPro" id="IPR001173">
    <property type="entry name" value="Glyco_trans_2-like"/>
</dbReference>
<dbReference type="Gene3D" id="3.90.550.10">
    <property type="entry name" value="Spore Coat Polysaccharide Biosynthesis Protein SpsA, Chain A"/>
    <property type="match status" value="1"/>
</dbReference>
<dbReference type="eggNOG" id="COG0463">
    <property type="taxonomic scope" value="Bacteria"/>
</dbReference>
<dbReference type="PANTHER" id="PTHR22916">
    <property type="entry name" value="GLYCOSYLTRANSFERASE"/>
    <property type="match status" value="1"/>
</dbReference>
<dbReference type="AlphaFoldDB" id="R6I6G4"/>
<dbReference type="CDD" id="cd00761">
    <property type="entry name" value="Glyco_tranf_GTA_type"/>
    <property type="match status" value="1"/>
</dbReference>
<accession>R6I6G4</accession>
<dbReference type="HOGENOM" id="CLU_025996_0_3_9"/>
<protein>
    <recommendedName>
        <fullName evidence="1">Glycosyltransferase 2-like domain-containing protein</fullName>
    </recommendedName>
</protein>
<reference evidence="2" key="1">
    <citation type="submission" date="2012-11" db="EMBL/GenBank/DDBJ databases">
        <title>Dependencies among metagenomic species, viruses, plasmids and units of genetic variation.</title>
        <authorList>
            <person name="Nielsen H.B."/>
            <person name="Almeida M."/>
            <person name="Juncker A.S."/>
            <person name="Rasmussen S."/>
            <person name="Li J."/>
            <person name="Sunagawa S."/>
            <person name="Plichta D."/>
            <person name="Gautier L."/>
            <person name="Le Chatelier E."/>
            <person name="Peletier E."/>
            <person name="Bonde I."/>
            <person name="Nielsen T."/>
            <person name="Manichanh C."/>
            <person name="Arumugam M."/>
            <person name="Batto J."/>
            <person name="Santos M.B.Q.D."/>
            <person name="Blom N."/>
            <person name="Borruel N."/>
            <person name="Burgdorf K.S."/>
            <person name="Boumezbeur F."/>
            <person name="Casellas F."/>
            <person name="Dore J."/>
            <person name="Guarner F."/>
            <person name="Hansen T."/>
            <person name="Hildebrand F."/>
            <person name="Kaas R.S."/>
            <person name="Kennedy S."/>
            <person name="Kristiansen K."/>
            <person name="Kultima J.R."/>
            <person name="Leonard P."/>
            <person name="Levenez F."/>
            <person name="Lund O."/>
            <person name="Moumen B."/>
            <person name="Le Paslier D."/>
            <person name="Pons N."/>
            <person name="Pedersen O."/>
            <person name="Prifti E."/>
            <person name="Qin J."/>
            <person name="Raes J."/>
            <person name="Tap J."/>
            <person name="Tims S."/>
            <person name="Ussery D.W."/>
            <person name="Yamada T."/>
            <person name="MetaHit consortium"/>
            <person name="Renault P."/>
            <person name="Sicheritz-Ponten T."/>
            <person name="Bork P."/>
            <person name="Wang J."/>
            <person name="Brunak S."/>
            <person name="Ehrlich S.D."/>
        </authorList>
    </citation>
    <scope>NUCLEOTIDE SEQUENCE [LARGE SCALE GENOMIC DNA]</scope>
</reference>
<evidence type="ECO:0000313" key="2">
    <source>
        <dbReference type="EMBL" id="CDB45788.1"/>
    </source>
</evidence>
<dbReference type="InterPro" id="IPR029044">
    <property type="entry name" value="Nucleotide-diphossugar_trans"/>
</dbReference>
<dbReference type="PANTHER" id="PTHR22916:SF3">
    <property type="entry name" value="UDP-GLCNAC:BETAGAL BETA-1,3-N-ACETYLGLUCOSAMINYLTRANSFERASE-LIKE PROTEIN 1"/>
    <property type="match status" value="1"/>
</dbReference>
<dbReference type="GO" id="GO:0016758">
    <property type="term" value="F:hexosyltransferase activity"/>
    <property type="evidence" value="ECO:0007669"/>
    <property type="project" value="UniProtKB-ARBA"/>
</dbReference>
<gene>
    <name evidence="2" type="ORF">BN533_00913</name>
</gene>
<dbReference type="STRING" id="1262914.BN533_00913"/>
<organism evidence="2">
    <name type="scientific">Phascolarctobacterium faecium</name>
    <dbReference type="NCBI Taxonomy" id="33025"/>
    <lineage>
        <taxon>Bacteria</taxon>
        <taxon>Bacillati</taxon>
        <taxon>Bacillota</taxon>
        <taxon>Negativicutes</taxon>
        <taxon>Acidaminococcales</taxon>
        <taxon>Acidaminococcaceae</taxon>
        <taxon>Phascolarctobacterium</taxon>
    </lineage>
</organism>
<proteinExistence type="predicted"/>
<name>R6I6G4_9FIRM</name>